<accession>A0AAV5TDP4</accession>
<dbReference type="AlphaFoldDB" id="A0AAV5TDP4"/>
<feature type="non-terminal residue" evidence="1">
    <location>
        <position position="85"/>
    </location>
</feature>
<proteinExistence type="predicted"/>
<evidence type="ECO:0000313" key="2">
    <source>
        <dbReference type="Proteomes" id="UP001432027"/>
    </source>
</evidence>
<evidence type="ECO:0008006" key="3">
    <source>
        <dbReference type="Google" id="ProtNLM"/>
    </source>
</evidence>
<sequence length="85" mass="9490">RHRVVEVGNDQQFLGATCDHLRDLRERPIGIRHLNLVLLQGGSDGFRNLCVGATVDSGIGIRLRGRRKDDLSEWACCVGSHRLID</sequence>
<dbReference type="Proteomes" id="UP001432027">
    <property type="component" value="Unassembled WGS sequence"/>
</dbReference>
<organism evidence="1 2">
    <name type="scientific">Pristionchus entomophagus</name>
    <dbReference type="NCBI Taxonomy" id="358040"/>
    <lineage>
        <taxon>Eukaryota</taxon>
        <taxon>Metazoa</taxon>
        <taxon>Ecdysozoa</taxon>
        <taxon>Nematoda</taxon>
        <taxon>Chromadorea</taxon>
        <taxon>Rhabditida</taxon>
        <taxon>Rhabditina</taxon>
        <taxon>Diplogasteromorpha</taxon>
        <taxon>Diplogasteroidea</taxon>
        <taxon>Neodiplogasteridae</taxon>
        <taxon>Pristionchus</taxon>
    </lineage>
</organism>
<protein>
    <recommendedName>
        <fullName evidence="3">Ribosomal protein</fullName>
    </recommendedName>
</protein>
<feature type="non-terminal residue" evidence="1">
    <location>
        <position position="1"/>
    </location>
</feature>
<gene>
    <name evidence="1" type="ORF">PENTCL1PPCAC_13084</name>
</gene>
<comment type="caution">
    <text evidence="1">The sequence shown here is derived from an EMBL/GenBank/DDBJ whole genome shotgun (WGS) entry which is preliminary data.</text>
</comment>
<reference evidence="1" key="1">
    <citation type="submission" date="2023-10" db="EMBL/GenBank/DDBJ databases">
        <title>Genome assembly of Pristionchus species.</title>
        <authorList>
            <person name="Yoshida K."/>
            <person name="Sommer R.J."/>
        </authorList>
    </citation>
    <scope>NUCLEOTIDE SEQUENCE</scope>
    <source>
        <strain evidence="1">RS0144</strain>
    </source>
</reference>
<dbReference type="EMBL" id="BTSX01000003">
    <property type="protein sequence ID" value="GMS90909.1"/>
    <property type="molecule type" value="Genomic_DNA"/>
</dbReference>
<evidence type="ECO:0000313" key="1">
    <source>
        <dbReference type="EMBL" id="GMS90909.1"/>
    </source>
</evidence>
<keyword evidence="2" id="KW-1185">Reference proteome</keyword>
<name>A0AAV5TDP4_9BILA</name>